<name>A0A3M2LPH4_9ACTN</name>
<dbReference type="InterPro" id="IPR011576">
    <property type="entry name" value="Pyridox_Oxase_N"/>
</dbReference>
<dbReference type="SUPFAM" id="SSF50475">
    <property type="entry name" value="FMN-binding split barrel"/>
    <property type="match status" value="1"/>
</dbReference>
<keyword evidence="5" id="KW-1185">Reference proteome</keyword>
<dbReference type="Pfam" id="PF01243">
    <property type="entry name" value="PNPOx_N"/>
    <property type="match status" value="1"/>
</dbReference>
<evidence type="ECO:0000259" key="3">
    <source>
        <dbReference type="Pfam" id="PF01243"/>
    </source>
</evidence>
<keyword evidence="1" id="KW-0560">Oxidoreductase</keyword>
<feature type="domain" description="Pyridoxamine 5'-phosphate oxidase N-terminal" evidence="3">
    <location>
        <begin position="32"/>
        <end position="138"/>
    </location>
</feature>
<evidence type="ECO:0000313" key="4">
    <source>
        <dbReference type="EMBL" id="RMI36738.1"/>
    </source>
</evidence>
<dbReference type="AlphaFoldDB" id="A0A3M2LPH4"/>
<dbReference type="EMBL" id="RFFG01000127">
    <property type="protein sequence ID" value="RMI36738.1"/>
    <property type="molecule type" value="Genomic_DNA"/>
</dbReference>
<dbReference type="Proteomes" id="UP000282674">
    <property type="component" value="Unassembled WGS sequence"/>
</dbReference>
<dbReference type="InterPro" id="IPR052019">
    <property type="entry name" value="F420H2_bilvrd_red/Heme_oxyg"/>
</dbReference>
<dbReference type="GO" id="GO:0016627">
    <property type="term" value="F:oxidoreductase activity, acting on the CH-CH group of donors"/>
    <property type="evidence" value="ECO:0007669"/>
    <property type="project" value="TreeGrafter"/>
</dbReference>
<proteinExistence type="predicted"/>
<dbReference type="PANTHER" id="PTHR35176">
    <property type="entry name" value="HEME OXYGENASE HI_0854-RELATED"/>
    <property type="match status" value="1"/>
</dbReference>
<dbReference type="GO" id="GO:0070967">
    <property type="term" value="F:coenzyme F420 binding"/>
    <property type="evidence" value="ECO:0007669"/>
    <property type="project" value="TreeGrafter"/>
</dbReference>
<dbReference type="PANTHER" id="PTHR35176:SF6">
    <property type="entry name" value="HEME OXYGENASE HI_0854-RELATED"/>
    <property type="match status" value="1"/>
</dbReference>
<feature type="region of interest" description="Disordered" evidence="2">
    <location>
        <begin position="178"/>
        <end position="201"/>
    </location>
</feature>
<reference evidence="4 5" key="1">
    <citation type="submission" date="2018-10" db="EMBL/GenBank/DDBJ databases">
        <title>Isolation from soil.</title>
        <authorList>
            <person name="Hu J."/>
        </authorList>
    </citation>
    <scope>NUCLEOTIDE SEQUENCE [LARGE SCALE GENOMIC DNA]</scope>
    <source>
        <strain evidence="4 5">NEAU-Ht49</strain>
    </source>
</reference>
<evidence type="ECO:0000256" key="1">
    <source>
        <dbReference type="ARBA" id="ARBA00023002"/>
    </source>
</evidence>
<sequence>MNTTDDTSTSTDTGTDAAAYLRQGDLRLLDTPTARHLLATVPVARLAYTGKDGTPRVIPVNFLWTGGELVIAAFAGTYKVRDLTARPDVAVCIDTTEAPPQVLMLRGRVTLAESDGVLPEYATMQRAMMGEEAGTAYIEAIDQPGLRMVRIVLRPAWAGVLDFQNRLSERTPAPVLAALGAKPAAGPAGDGRTGGTDERGM</sequence>
<evidence type="ECO:0000256" key="2">
    <source>
        <dbReference type="SAM" id="MobiDB-lite"/>
    </source>
</evidence>
<comment type="caution">
    <text evidence="4">The sequence shown here is derived from an EMBL/GenBank/DDBJ whole genome shotgun (WGS) entry which is preliminary data.</text>
</comment>
<dbReference type="RefSeq" id="WP_122199281.1">
    <property type="nucleotide sequence ID" value="NZ_JBHSKC010000022.1"/>
</dbReference>
<dbReference type="InterPro" id="IPR012349">
    <property type="entry name" value="Split_barrel_FMN-bd"/>
</dbReference>
<protein>
    <submittedName>
        <fullName evidence="4">Pyridoxamine 5'-phosphate oxidase</fullName>
    </submittedName>
</protein>
<feature type="compositionally biased region" description="Low complexity" evidence="2">
    <location>
        <begin position="178"/>
        <end position="187"/>
    </location>
</feature>
<dbReference type="GO" id="GO:0005829">
    <property type="term" value="C:cytosol"/>
    <property type="evidence" value="ECO:0007669"/>
    <property type="project" value="TreeGrafter"/>
</dbReference>
<dbReference type="OrthoDB" id="156845at2"/>
<evidence type="ECO:0000313" key="5">
    <source>
        <dbReference type="Proteomes" id="UP000282674"/>
    </source>
</evidence>
<accession>A0A3M2LPH4</accession>
<gene>
    <name evidence="4" type="ORF">EBO15_37830</name>
</gene>
<organism evidence="4 5">
    <name type="scientific">Actinomadura harenae</name>
    <dbReference type="NCBI Taxonomy" id="2483351"/>
    <lineage>
        <taxon>Bacteria</taxon>
        <taxon>Bacillati</taxon>
        <taxon>Actinomycetota</taxon>
        <taxon>Actinomycetes</taxon>
        <taxon>Streptosporangiales</taxon>
        <taxon>Thermomonosporaceae</taxon>
        <taxon>Actinomadura</taxon>
    </lineage>
</organism>
<dbReference type="Gene3D" id="2.30.110.10">
    <property type="entry name" value="Electron Transport, Fmn-binding Protein, Chain A"/>
    <property type="match status" value="1"/>
</dbReference>